<reference evidence="1" key="2">
    <citation type="journal article" date="2015" name="Fish Shellfish Immunol.">
        <title>Early steps in the European eel (Anguilla anguilla)-Vibrio vulnificus interaction in the gills: Role of the RtxA13 toxin.</title>
        <authorList>
            <person name="Callol A."/>
            <person name="Pajuelo D."/>
            <person name="Ebbesson L."/>
            <person name="Teles M."/>
            <person name="MacKenzie S."/>
            <person name="Amaro C."/>
        </authorList>
    </citation>
    <scope>NUCLEOTIDE SEQUENCE</scope>
</reference>
<organism evidence="1">
    <name type="scientific">Anguilla anguilla</name>
    <name type="common">European freshwater eel</name>
    <name type="synonym">Muraena anguilla</name>
    <dbReference type="NCBI Taxonomy" id="7936"/>
    <lineage>
        <taxon>Eukaryota</taxon>
        <taxon>Metazoa</taxon>
        <taxon>Chordata</taxon>
        <taxon>Craniata</taxon>
        <taxon>Vertebrata</taxon>
        <taxon>Euteleostomi</taxon>
        <taxon>Actinopterygii</taxon>
        <taxon>Neopterygii</taxon>
        <taxon>Teleostei</taxon>
        <taxon>Anguilliformes</taxon>
        <taxon>Anguillidae</taxon>
        <taxon>Anguilla</taxon>
    </lineage>
</organism>
<evidence type="ECO:0000313" key="1">
    <source>
        <dbReference type="EMBL" id="JAH94516.1"/>
    </source>
</evidence>
<dbReference type="EMBL" id="GBXM01014061">
    <property type="protein sequence ID" value="JAH94516.1"/>
    <property type="molecule type" value="Transcribed_RNA"/>
</dbReference>
<proteinExistence type="predicted"/>
<reference evidence="1" key="1">
    <citation type="submission" date="2014-11" db="EMBL/GenBank/DDBJ databases">
        <authorList>
            <person name="Amaro Gonzalez C."/>
        </authorList>
    </citation>
    <scope>NUCLEOTIDE SEQUENCE</scope>
</reference>
<dbReference type="AlphaFoldDB" id="A0A0E9WWC3"/>
<accession>A0A0E9WWC3</accession>
<name>A0A0E9WWC3_ANGAN</name>
<sequence length="45" mass="4972">MLPLVASVILDSHPLASDRICVKAPLAHSNEQISLPLLRRELQLL</sequence>
<protein>
    <submittedName>
        <fullName evidence="1">Uncharacterized protein</fullName>
    </submittedName>
</protein>